<sequence length="269" mass="29134">MDLDLKGIHVLVTGASGGIGLEVTRQFLEQGARVTAHYNTKASPLEPLVSQNGPEHIQALQADLTNESAVETLFKNAVASFGNVHVLILNHAIYEGTDQPVFKMPLEQWNHTINTNLTSTFIVAKEYVRRLEGAPEIVKDYASIIMIGSSAGKFGEAGHADYAASKSAMMYGFLLSLKNEIVKIAPRARVNCIAPGWTRTPLSENSLKDPEVVYKALATTPLKKVAMPSDIASQVVIHASRKVSGHVTGQVLMITGGMEGRLQNKMEDI</sequence>
<evidence type="ECO:0000313" key="3">
    <source>
        <dbReference type="EMBL" id="KAF7759624.1"/>
    </source>
</evidence>
<gene>
    <name evidence="3" type="ORF">Agabi119p4_11319</name>
</gene>
<evidence type="ECO:0000256" key="2">
    <source>
        <dbReference type="ARBA" id="ARBA00023002"/>
    </source>
</evidence>
<dbReference type="SUPFAM" id="SSF51735">
    <property type="entry name" value="NAD(P)-binding Rossmann-fold domains"/>
    <property type="match status" value="1"/>
</dbReference>
<accession>A0A8H7ETY9</accession>
<dbReference type="Gene3D" id="3.40.50.720">
    <property type="entry name" value="NAD(P)-binding Rossmann-like Domain"/>
    <property type="match status" value="1"/>
</dbReference>
<comment type="caution">
    <text evidence="3">The sequence shown here is derived from an EMBL/GenBank/DDBJ whole genome shotgun (WGS) entry which is preliminary data.</text>
</comment>
<dbReference type="GO" id="GO:0016491">
    <property type="term" value="F:oxidoreductase activity"/>
    <property type="evidence" value="ECO:0007669"/>
    <property type="project" value="UniProtKB-KW"/>
</dbReference>
<organism evidence="3 4">
    <name type="scientific">Agaricus bisporus var. burnettii</name>
    <dbReference type="NCBI Taxonomy" id="192524"/>
    <lineage>
        <taxon>Eukaryota</taxon>
        <taxon>Fungi</taxon>
        <taxon>Dikarya</taxon>
        <taxon>Basidiomycota</taxon>
        <taxon>Agaricomycotina</taxon>
        <taxon>Agaricomycetes</taxon>
        <taxon>Agaricomycetidae</taxon>
        <taxon>Agaricales</taxon>
        <taxon>Agaricineae</taxon>
        <taxon>Agaricaceae</taxon>
        <taxon>Agaricus</taxon>
    </lineage>
</organism>
<protein>
    <submittedName>
        <fullName evidence="3">Uncharacterized protein</fullName>
    </submittedName>
</protein>
<evidence type="ECO:0000313" key="4">
    <source>
        <dbReference type="Proteomes" id="UP000629468"/>
    </source>
</evidence>
<name>A0A8H7ETY9_AGABI</name>
<dbReference type="Pfam" id="PF13561">
    <property type="entry name" value="adh_short_C2"/>
    <property type="match status" value="1"/>
</dbReference>
<proteinExistence type="inferred from homology"/>
<evidence type="ECO:0000256" key="1">
    <source>
        <dbReference type="ARBA" id="ARBA00006484"/>
    </source>
</evidence>
<dbReference type="EMBL" id="JABXXO010000016">
    <property type="protein sequence ID" value="KAF7759624.1"/>
    <property type="molecule type" value="Genomic_DNA"/>
</dbReference>
<reference evidence="3 4" key="1">
    <citation type="journal article" name="Sci. Rep.">
        <title>Telomere-to-telomere assembled and centromere annotated genomes of the two main subspecies of the button mushroom Agaricus bisporus reveal especially polymorphic chromosome ends.</title>
        <authorList>
            <person name="Sonnenberg A.S.M."/>
            <person name="Sedaghat-Telgerd N."/>
            <person name="Lavrijssen B."/>
            <person name="Ohm R.A."/>
            <person name="Hendrickx P.M."/>
            <person name="Scholtmeijer K."/>
            <person name="Baars J.J.P."/>
            <person name="van Peer A."/>
        </authorList>
    </citation>
    <scope>NUCLEOTIDE SEQUENCE [LARGE SCALE GENOMIC DNA]</scope>
    <source>
        <strain evidence="3 4">H119_p4</strain>
    </source>
</reference>
<comment type="similarity">
    <text evidence="1">Belongs to the short-chain dehydrogenases/reductases (SDR) family.</text>
</comment>
<dbReference type="InterPro" id="IPR036291">
    <property type="entry name" value="NAD(P)-bd_dom_sf"/>
</dbReference>
<dbReference type="AlphaFoldDB" id="A0A8H7ETY9"/>
<dbReference type="PANTHER" id="PTHR24321:SF8">
    <property type="entry name" value="ESTRADIOL 17-BETA-DEHYDROGENASE 8-RELATED"/>
    <property type="match status" value="1"/>
</dbReference>
<dbReference type="PANTHER" id="PTHR24321">
    <property type="entry name" value="DEHYDROGENASES, SHORT CHAIN"/>
    <property type="match status" value="1"/>
</dbReference>
<keyword evidence="2" id="KW-0560">Oxidoreductase</keyword>
<dbReference type="Proteomes" id="UP000629468">
    <property type="component" value="Unassembled WGS sequence"/>
</dbReference>
<dbReference type="PRINTS" id="PR00081">
    <property type="entry name" value="GDHRDH"/>
</dbReference>
<dbReference type="InterPro" id="IPR002347">
    <property type="entry name" value="SDR_fam"/>
</dbReference>